<reference evidence="1 2" key="1">
    <citation type="submission" date="2016-10" db="EMBL/GenBank/DDBJ databases">
        <authorList>
            <person name="de Groot N.N."/>
        </authorList>
    </citation>
    <scope>NUCLEOTIDE SEQUENCE [LARGE SCALE GENOMIC DNA]</scope>
    <source>
        <strain evidence="1 2">DSM 19219</strain>
    </source>
</reference>
<name>A0A1H2SVW6_9GAMM</name>
<gene>
    <name evidence="1" type="ORF">SAMN05443545_101672</name>
</gene>
<dbReference type="EMBL" id="FNNI01000001">
    <property type="protein sequence ID" value="SDW35781.1"/>
    <property type="molecule type" value="Genomic_DNA"/>
</dbReference>
<keyword evidence="2" id="KW-1185">Reference proteome</keyword>
<accession>A0A1H2SVW6</accession>
<evidence type="ECO:0000313" key="2">
    <source>
        <dbReference type="Proteomes" id="UP000198500"/>
    </source>
</evidence>
<protein>
    <submittedName>
        <fullName evidence="1">Uncharacterized protein</fullName>
    </submittedName>
</protein>
<evidence type="ECO:0000313" key="1">
    <source>
        <dbReference type="EMBL" id="SDW35781.1"/>
    </source>
</evidence>
<dbReference type="Proteomes" id="UP000198500">
    <property type="component" value="Unassembled WGS sequence"/>
</dbReference>
<dbReference type="AlphaFoldDB" id="A0A1H2SVW6"/>
<organism evidence="1 2">
    <name type="scientific">Aidingimonas halophila</name>
    <dbReference type="NCBI Taxonomy" id="574349"/>
    <lineage>
        <taxon>Bacteria</taxon>
        <taxon>Pseudomonadati</taxon>
        <taxon>Pseudomonadota</taxon>
        <taxon>Gammaproteobacteria</taxon>
        <taxon>Oceanospirillales</taxon>
        <taxon>Halomonadaceae</taxon>
        <taxon>Aidingimonas</taxon>
    </lineage>
</organism>
<sequence length="42" mass="4651">MPMVTSASRIATHLHGVTTALREHVQNERFIPDDVLALLRGP</sequence>
<proteinExistence type="predicted"/>